<evidence type="ECO:0000256" key="5">
    <source>
        <dbReference type="PROSITE-ProRule" id="PRU00221"/>
    </source>
</evidence>
<evidence type="ECO:0000259" key="7">
    <source>
        <dbReference type="Pfam" id="PF08154"/>
    </source>
</evidence>
<dbReference type="Proteomes" id="UP000266723">
    <property type="component" value="Unassembled WGS sequence"/>
</dbReference>
<dbReference type="PROSITE" id="PS50082">
    <property type="entry name" value="WD_REPEATS_2"/>
    <property type="match status" value="1"/>
</dbReference>
<dbReference type="EMBL" id="QGKV02000759">
    <property type="protein sequence ID" value="KAF3563327.1"/>
    <property type="molecule type" value="Genomic_DNA"/>
</dbReference>
<dbReference type="Pfam" id="PF08154">
    <property type="entry name" value="NLE"/>
    <property type="match status" value="1"/>
</dbReference>
<dbReference type="InterPro" id="IPR012972">
    <property type="entry name" value="NLE"/>
</dbReference>
<evidence type="ECO:0000256" key="6">
    <source>
        <dbReference type="SAM" id="MobiDB-lite"/>
    </source>
</evidence>
<dbReference type="PANTHER" id="PTHR19855:SF11">
    <property type="entry name" value="RIBOSOME BIOGENESIS PROTEIN WDR12"/>
    <property type="match status" value="1"/>
</dbReference>
<keyword evidence="2 5" id="KW-0853">WD repeat</keyword>
<proteinExistence type="predicted"/>
<dbReference type="InterPro" id="IPR001680">
    <property type="entry name" value="WD40_rpt"/>
</dbReference>
<dbReference type="PANTHER" id="PTHR19855">
    <property type="entry name" value="WD40 REPEAT PROTEIN 12, 37"/>
    <property type="match status" value="1"/>
</dbReference>
<evidence type="ECO:0000313" key="8">
    <source>
        <dbReference type="EMBL" id="KAF3563327.1"/>
    </source>
</evidence>
<accession>A0ABQ7CV67</accession>
<evidence type="ECO:0000256" key="2">
    <source>
        <dbReference type="ARBA" id="ARBA00022574"/>
    </source>
</evidence>
<reference evidence="8 9" key="1">
    <citation type="journal article" date="2020" name="BMC Genomics">
        <title>Intraspecific diversification of the crop wild relative Brassica cretica Lam. using demographic model selection.</title>
        <authorList>
            <person name="Kioukis A."/>
            <person name="Michalopoulou V.A."/>
            <person name="Briers L."/>
            <person name="Pirintsos S."/>
            <person name="Studholme D.J."/>
            <person name="Pavlidis P."/>
            <person name="Sarris P.F."/>
        </authorList>
    </citation>
    <scope>NUCLEOTIDE SEQUENCE [LARGE SCALE GENOMIC DNA]</scope>
    <source>
        <strain evidence="9">cv. PFS-1207/04</strain>
    </source>
</reference>
<dbReference type="InterPro" id="IPR036322">
    <property type="entry name" value="WD40_repeat_dom_sf"/>
</dbReference>
<dbReference type="Gene3D" id="2.130.10.10">
    <property type="entry name" value="YVTN repeat-like/Quinoprotein amine dehydrogenase"/>
    <property type="match status" value="1"/>
</dbReference>
<evidence type="ECO:0000256" key="4">
    <source>
        <dbReference type="ARBA" id="ARBA00023242"/>
    </source>
</evidence>
<feature type="repeat" description="WD" evidence="5">
    <location>
        <begin position="170"/>
        <end position="204"/>
    </location>
</feature>
<organism evidence="8 9">
    <name type="scientific">Brassica cretica</name>
    <name type="common">Mustard</name>
    <dbReference type="NCBI Taxonomy" id="69181"/>
    <lineage>
        <taxon>Eukaryota</taxon>
        <taxon>Viridiplantae</taxon>
        <taxon>Streptophyta</taxon>
        <taxon>Embryophyta</taxon>
        <taxon>Tracheophyta</taxon>
        <taxon>Spermatophyta</taxon>
        <taxon>Magnoliopsida</taxon>
        <taxon>eudicotyledons</taxon>
        <taxon>Gunneridae</taxon>
        <taxon>Pentapetalae</taxon>
        <taxon>rosids</taxon>
        <taxon>malvids</taxon>
        <taxon>Brassicales</taxon>
        <taxon>Brassicaceae</taxon>
        <taxon>Brassiceae</taxon>
        <taxon>Brassica</taxon>
    </lineage>
</organism>
<gene>
    <name evidence="8" type="ORF">DY000_02018859</name>
</gene>
<evidence type="ECO:0000256" key="1">
    <source>
        <dbReference type="ARBA" id="ARBA00004123"/>
    </source>
</evidence>
<evidence type="ECO:0000256" key="3">
    <source>
        <dbReference type="ARBA" id="ARBA00022737"/>
    </source>
</evidence>
<keyword evidence="9" id="KW-1185">Reference proteome</keyword>
<dbReference type="SUPFAM" id="SSF50978">
    <property type="entry name" value="WD40 repeat-like"/>
    <property type="match status" value="1"/>
</dbReference>
<evidence type="ECO:0000313" key="9">
    <source>
        <dbReference type="Proteomes" id="UP000266723"/>
    </source>
</evidence>
<feature type="region of interest" description="Disordered" evidence="6">
    <location>
        <begin position="144"/>
        <end position="164"/>
    </location>
</feature>
<feature type="domain" description="NLE" evidence="7">
    <location>
        <begin position="12"/>
        <end position="88"/>
    </location>
</feature>
<comment type="subcellular location">
    <subcellularLocation>
        <location evidence="1">Nucleus</location>
    </subcellularLocation>
</comment>
<keyword evidence="3" id="KW-0677">Repeat</keyword>
<comment type="caution">
    <text evidence="8">The sequence shown here is derived from an EMBL/GenBank/DDBJ whole genome shotgun (WGS) entry which is preliminary data.</text>
</comment>
<sequence length="226" mass="24985">MNGEGEDASKVIHVKLITKLDSPFKVPVTSVVIPSSVTRLGLSLSLSLPVSLVSWLCAYFPLFKVPEKPEPFDSLIDGELIRMSPEQFLNAKGISAVDTTESGDTTTRLGAFKILRGHRASVAGLLGWDCTINVWDTNEFTSELSVPGKKRKGNNQAEESQLEREAETTLVGHTQCVSSLVWPEHDVVYSCSWDHSVRRWDVETWKDSLNLGLTSDQGNEEEHDVS</sequence>
<keyword evidence="4" id="KW-0539">Nucleus</keyword>
<protein>
    <recommendedName>
        <fullName evidence="7">NLE domain-containing protein</fullName>
    </recommendedName>
</protein>
<dbReference type="InterPro" id="IPR015943">
    <property type="entry name" value="WD40/YVTN_repeat-like_dom_sf"/>
</dbReference>
<dbReference type="SMART" id="SM00320">
    <property type="entry name" value="WD40"/>
    <property type="match status" value="1"/>
</dbReference>
<name>A0ABQ7CV67_BRACR</name>